<dbReference type="PROSITE" id="PS50990">
    <property type="entry name" value="PEPTIDASE_C39"/>
    <property type="match status" value="1"/>
</dbReference>
<evidence type="ECO:0000259" key="2">
    <source>
        <dbReference type="PROSITE" id="PS50990"/>
    </source>
</evidence>
<feature type="chain" id="PRO_5022906135" evidence="1">
    <location>
        <begin position="34"/>
        <end position="242"/>
    </location>
</feature>
<keyword evidence="4" id="KW-1185">Reference proteome</keyword>
<sequence length="242" mass="27465">MNFKRMSFKRLRLFTAMVTGIFISVASDNMALAASMSLGNVLSDTMVRKDVQSIRERRYEDLVEQHTDFSCGAAALATVLKYAYGRTEITENDVLAGMLEVSDPEVVRQRGFSLLDLKRYVETNGYRGRGYEVAPDTLDEISIPVIVLLDLEGYKHFVVMKKARGDRIYVGDPALGNRMMSRDDFMAAWNNIIFAVVGEGYDRYTVLLDPRQPLTAHRLQDVFSPAPRDQLIDFGFRHAELF</sequence>
<protein>
    <submittedName>
        <fullName evidence="3">C39 family peptidase</fullName>
    </submittedName>
</protein>
<dbReference type="Pfam" id="PF03412">
    <property type="entry name" value="Peptidase_C39"/>
    <property type="match status" value="1"/>
</dbReference>
<feature type="signal peptide" evidence="1">
    <location>
        <begin position="1"/>
        <end position="33"/>
    </location>
</feature>
<name>A0A5D9CJ54_HALER</name>
<keyword evidence="1" id="KW-0732">Signal</keyword>
<accession>A0A5D9CJ54</accession>
<dbReference type="AlphaFoldDB" id="A0A5D9CJ54"/>
<dbReference type="Gene3D" id="3.90.70.10">
    <property type="entry name" value="Cysteine proteinases"/>
    <property type="match status" value="1"/>
</dbReference>
<dbReference type="GO" id="GO:0005524">
    <property type="term" value="F:ATP binding"/>
    <property type="evidence" value="ECO:0007669"/>
    <property type="project" value="InterPro"/>
</dbReference>
<dbReference type="GO" id="GO:0008233">
    <property type="term" value="F:peptidase activity"/>
    <property type="evidence" value="ECO:0007669"/>
    <property type="project" value="InterPro"/>
</dbReference>
<dbReference type="InterPro" id="IPR005074">
    <property type="entry name" value="Peptidase_C39"/>
</dbReference>
<dbReference type="GO" id="GO:0006508">
    <property type="term" value="P:proteolysis"/>
    <property type="evidence" value="ECO:0007669"/>
    <property type="project" value="InterPro"/>
</dbReference>
<proteinExistence type="predicted"/>
<dbReference type="CDD" id="cd02423">
    <property type="entry name" value="Peptidase_C39G"/>
    <property type="match status" value="1"/>
</dbReference>
<dbReference type="Proteomes" id="UP000324260">
    <property type="component" value="Unassembled WGS sequence"/>
</dbReference>
<gene>
    <name evidence="3" type="ORF">FZZ93_17185</name>
</gene>
<dbReference type="GO" id="GO:0016020">
    <property type="term" value="C:membrane"/>
    <property type="evidence" value="ECO:0007669"/>
    <property type="project" value="InterPro"/>
</dbReference>
<evidence type="ECO:0000313" key="4">
    <source>
        <dbReference type="Proteomes" id="UP000324260"/>
    </source>
</evidence>
<dbReference type="EMBL" id="VTPU01000025">
    <property type="protein sequence ID" value="TZG31589.1"/>
    <property type="molecule type" value="Genomic_DNA"/>
</dbReference>
<feature type="domain" description="Peptidase C39" evidence="2">
    <location>
        <begin position="65"/>
        <end position="196"/>
    </location>
</feature>
<organism evidence="3 4">
    <name type="scientific">Halomonas eurihalina</name>
    <dbReference type="NCBI Taxonomy" id="42566"/>
    <lineage>
        <taxon>Bacteria</taxon>
        <taxon>Pseudomonadati</taxon>
        <taxon>Pseudomonadota</taxon>
        <taxon>Gammaproteobacteria</taxon>
        <taxon>Oceanospirillales</taxon>
        <taxon>Halomonadaceae</taxon>
        <taxon>Halomonas</taxon>
    </lineage>
</organism>
<evidence type="ECO:0000313" key="3">
    <source>
        <dbReference type="EMBL" id="TZG31589.1"/>
    </source>
</evidence>
<dbReference type="OrthoDB" id="13401at2"/>
<comment type="caution">
    <text evidence="3">The sequence shown here is derived from an EMBL/GenBank/DDBJ whole genome shotgun (WGS) entry which is preliminary data.</text>
</comment>
<reference evidence="3 4" key="1">
    <citation type="submission" date="2019-08" db="EMBL/GenBank/DDBJ databases">
        <title>Draft Genome Sequence of Halomonas eurihalina Isolated from Preserved Hide-surface.</title>
        <authorList>
            <person name="Hussain S.A."/>
            <person name="Xu A."/>
            <person name="Sarker M."/>
            <person name="Sommers C."/>
        </authorList>
    </citation>
    <scope>NUCLEOTIDE SEQUENCE [LARGE SCALE GENOMIC DNA]</scope>
    <source>
        <strain evidence="3 4">MS1</strain>
    </source>
</reference>
<evidence type="ECO:0000256" key="1">
    <source>
        <dbReference type="SAM" id="SignalP"/>
    </source>
</evidence>